<gene>
    <name evidence="1" type="ORF">MP3633_3335</name>
</gene>
<accession>A0A859D0T0</accession>
<dbReference type="AlphaFoldDB" id="A0A859D0T0"/>
<protein>
    <submittedName>
        <fullName evidence="1">Uncharacterized protein</fullName>
    </submittedName>
</protein>
<sequence length="280" mass="31948">MGTTSGYEIAEAAFSDIESFFLSPVNFQINRELNVTSMRGNAAIRGSGKTARVRLSYEFCNYELSALEDYIFVLTIICHELAHYLNFHNEYKDETELDSVALESRADHFGAQILMVLITFGSKTTRLMKQVDAAINPTVITKSIGKSLRLIYDEIYINGNSELYPEPKLRVGISIAGYLSFYHRYFGSLPEGFTVRFLLTVMREGNLSGLLEGFDENQQENAVEKITSTHAQLQERFPLMILGFKQKFGYFLTSQFDASENDRTKHRMMLEKHVSEFELS</sequence>
<proteinExistence type="predicted"/>
<reference evidence="1 2" key="1">
    <citation type="submission" date="2020-06" db="EMBL/GenBank/DDBJ databases">
        <authorList>
            <person name="Voronona O.L."/>
            <person name="Aksenova E.I."/>
            <person name="Kunda M.S."/>
            <person name="Semenov A.N."/>
            <person name="Ryzhova N."/>
        </authorList>
    </citation>
    <scope>NUCLEOTIDE SEQUENCE [LARGE SCALE GENOMIC DNA]</scope>
    <source>
        <strain evidence="1 2">MPKMM3633</strain>
    </source>
</reference>
<evidence type="ECO:0000313" key="2">
    <source>
        <dbReference type="Proteomes" id="UP000509371"/>
    </source>
</evidence>
<dbReference type="RefSeq" id="WP_176336353.1">
    <property type="nucleotide sequence ID" value="NZ_BAAAEF010000017.1"/>
</dbReference>
<dbReference type="KEGG" id="mpri:MP3633_3335"/>
<dbReference type="EMBL" id="CP054301">
    <property type="protein sequence ID" value="QKK82062.1"/>
    <property type="molecule type" value="Genomic_DNA"/>
</dbReference>
<evidence type="ECO:0000313" key="1">
    <source>
        <dbReference type="EMBL" id="QKK82062.1"/>
    </source>
</evidence>
<dbReference type="Proteomes" id="UP000509371">
    <property type="component" value="Chromosome"/>
</dbReference>
<organism evidence="1 2">
    <name type="scientific">Marinomonas primoryensis</name>
    <dbReference type="NCBI Taxonomy" id="178399"/>
    <lineage>
        <taxon>Bacteria</taxon>
        <taxon>Pseudomonadati</taxon>
        <taxon>Pseudomonadota</taxon>
        <taxon>Gammaproteobacteria</taxon>
        <taxon>Oceanospirillales</taxon>
        <taxon>Oceanospirillaceae</taxon>
        <taxon>Marinomonas</taxon>
    </lineage>
</organism>
<name>A0A859D0T0_9GAMM</name>